<evidence type="ECO:0000313" key="7">
    <source>
        <dbReference type="Proteomes" id="UP000257607"/>
    </source>
</evidence>
<dbReference type="OrthoDB" id="9813074at2"/>
<reference evidence="6 7" key="1">
    <citation type="submission" date="2018-07" db="EMBL/GenBank/DDBJ databases">
        <title>Lactobacillus curvatus genome sequence.</title>
        <authorList>
            <person name="Prechtl R."/>
        </authorList>
    </citation>
    <scope>NUCLEOTIDE SEQUENCE [LARGE SCALE GENOMIC DNA]</scope>
    <source>
        <strain evidence="6 7">TMW 1.1928</strain>
    </source>
</reference>
<evidence type="ECO:0000256" key="4">
    <source>
        <dbReference type="ARBA" id="ARBA00023136"/>
    </source>
</evidence>
<evidence type="ECO:0000256" key="1">
    <source>
        <dbReference type="ARBA" id="ARBA00004141"/>
    </source>
</evidence>
<evidence type="ECO:0000256" key="3">
    <source>
        <dbReference type="ARBA" id="ARBA00022989"/>
    </source>
</evidence>
<dbReference type="GO" id="GO:0016020">
    <property type="term" value="C:membrane"/>
    <property type="evidence" value="ECO:0007669"/>
    <property type="project" value="UniProtKB-SubCell"/>
</dbReference>
<dbReference type="SUPFAM" id="SSF144091">
    <property type="entry name" value="Rhomboid-like"/>
    <property type="match status" value="1"/>
</dbReference>
<protein>
    <submittedName>
        <fullName evidence="6">Rhomboid family intramembrane serine protease</fullName>
    </submittedName>
</protein>
<dbReference type="Gene3D" id="1.20.1540.10">
    <property type="entry name" value="Rhomboid-like"/>
    <property type="match status" value="1"/>
</dbReference>
<name>A0A385AD24_LATCU</name>
<proteinExistence type="predicted"/>
<dbReference type="InterPro" id="IPR022764">
    <property type="entry name" value="Peptidase_S54_rhomboid_dom"/>
</dbReference>
<feature type="domain" description="Peptidase S54 rhomboid" evidence="5">
    <location>
        <begin position="67"/>
        <end position="202"/>
    </location>
</feature>
<dbReference type="GO" id="GO:0004252">
    <property type="term" value="F:serine-type endopeptidase activity"/>
    <property type="evidence" value="ECO:0007669"/>
    <property type="project" value="InterPro"/>
</dbReference>
<dbReference type="InterPro" id="IPR035952">
    <property type="entry name" value="Rhomboid-like_sf"/>
</dbReference>
<dbReference type="Proteomes" id="UP000257607">
    <property type="component" value="Chromosome"/>
</dbReference>
<keyword evidence="3" id="KW-1133">Transmembrane helix</keyword>
<keyword evidence="6" id="KW-0645">Protease</keyword>
<keyword evidence="6" id="KW-0378">Hydrolase</keyword>
<accession>A0A385AD24</accession>
<evidence type="ECO:0000256" key="2">
    <source>
        <dbReference type="ARBA" id="ARBA00022692"/>
    </source>
</evidence>
<dbReference type="GO" id="GO:0006508">
    <property type="term" value="P:proteolysis"/>
    <property type="evidence" value="ECO:0007669"/>
    <property type="project" value="UniProtKB-KW"/>
</dbReference>
<evidence type="ECO:0000313" key="6">
    <source>
        <dbReference type="EMBL" id="AXN35547.1"/>
    </source>
</evidence>
<comment type="subcellular location">
    <subcellularLocation>
        <location evidence="1">Membrane</location>
        <topology evidence="1">Multi-pass membrane protein</topology>
    </subcellularLocation>
</comment>
<gene>
    <name evidence="6" type="ORF">DT351_03885</name>
</gene>
<organism evidence="6 7">
    <name type="scientific">Latilactobacillus curvatus</name>
    <name type="common">Lactobacillus curvatus</name>
    <dbReference type="NCBI Taxonomy" id="28038"/>
    <lineage>
        <taxon>Bacteria</taxon>
        <taxon>Bacillati</taxon>
        <taxon>Bacillota</taxon>
        <taxon>Bacilli</taxon>
        <taxon>Lactobacillales</taxon>
        <taxon>Lactobacillaceae</taxon>
        <taxon>Latilactobacillus</taxon>
    </lineage>
</organism>
<dbReference type="AlphaFoldDB" id="A0A385AD24"/>
<keyword evidence="4" id="KW-0472">Membrane</keyword>
<dbReference type="Pfam" id="PF01694">
    <property type="entry name" value="Rhomboid"/>
    <property type="match status" value="1"/>
</dbReference>
<dbReference type="EMBL" id="CP031003">
    <property type="protein sequence ID" value="AXN35547.1"/>
    <property type="molecule type" value="Genomic_DNA"/>
</dbReference>
<keyword evidence="2" id="KW-0812">Transmembrane</keyword>
<sequence length="236" mass="26136">MNSISNSIRFFRSKGEKMTNFKERWQDAPIVVYALMLLTILMFAMMFLNPVVWLNGFTSVNMLMNGRIIGFMMASVNHGRFMNLFVDLVILFFVGGQLERLLGHWRLLAIYILSSLASLFTTGAFFGLDTPTVTAGTAILGLFGGFLMLGDAFKEESVLGQVARQYWLFLFLTIGLQFIVDHNALYAMVGGVLGGFLSSMALGAPKVGKINPLNRVVSGLIYVATMILFGFLGMNH</sequence>
<evidence type="ECO:0000259" key="5">
    <source>
        <dbReference type="Pfam" id="PF01694"/>
    </source>
</evidence>